<reference evidence="1" key="1">
    <citation type="submission" date="2015-06" db="UniProtKB">
        <authorList>
            <consortium name="EnsemblPlants"/>
        </authorList>
    </citation>
    <scope>IDENTIFICATION</scope>
</reference>
<dbReference type="PANTHER" id="PTHR33085:SF105">
    <property type="entry name" value="DUF1618 DOMAIN-CONTAINING PROTEIN"/>
    <property type="match status" value="1"/>
</dbReference>
<sequence length="321" mass="36149">MVDGSGRRKITRRSRSWEEGCPSVGSNYRGRADKKLRPVQRQKHLYLVLDDWTKDFSIRKIDIDTLDGSSDLDLEPPILRLVSPSPTYPMNFAALGSKIFMASNKHPSTMVYDTETAGLAIGPPLPAGLHGGIHIFVATANTQLYVLKYSIKEMRQSFQVLSAVGITYPHSSNPSTDWCWTSVPSPVPFTKDDMITSYFQGQGYFDSELDAWVGLHKDGYICSCQAASCTNTVTMQPDWKTTKEKLFLTYMRNTRFCLVESVVCEEVELDDAFGDCNGFMLCITIFCLKYNREGELQTTIRRTTKSYQVSKHVTSFSPVAF</sequence>
<protein>
    <recommendedName>
        <fullName evidence="2">DUF1618 domain-containing protein</fullName>
    </recommendedName>
</protein>
<dbReference type="Pfam" id="PF07893">
    <property type="entry name" value="DUF1668"/>
    <property type="match status" value="2"/>
</dbReference>
<organism evidence="1">
    <name type="scientific">Aegilops tauschii</name>
    <name type="common">Tausch's goatgrass</name>
    <name type="synonym">Aegilops squarrosa</name>
    <dbReference type="NCBI Taxonomy" id="37682"/>
    <lineage>
        <taxon>Eukaryota</taxon>
        <taxon>Viridiplantae</taxon>
        <taxon>Streptophyta</taxon>
        <taxon>Embryophyta</taxon>
        <taxon>Tracheophyta</taxon>
        <taxon>Spermatophyta</taxon>
        <taxon>Magnoliopsida</taxon>
        <taxon>Liliopsida</taxon>
        <taxon>Poales</taxon>
        <taxon>Poaceae</taxon>
        <taxon>BOP clade</taxon>
        <taxon>Pooideae</taxon>
        <taxon>Triticodae</taxon>
        <taxon>Triticeae</taxon>
        <taxon>Triticinae</taxon>
        <taxon>Aegilops</taxon>
    </lineage>
</organism>
<dbReference type="AlphaFoldDB" id="R7WAM1"/>
<dbReference type="PANTHER" id="PTHR33085">
    <property type="entry name" value="OS12G0113100 PROTEIN-RELATED"/>
    <property type="match status" value="1"/>
</dbReference>
<name>R7WAM1_AEGTA</name>
<dbReference type="ExpressionAtlas" id="R7WAM1">
    <property type="expression patterns" value="baseline"/>
</dbReference>
<proteinExistence type="predicted"/>
<evidence type="ECO:0000313" key="1">
    <source>
        <dbReference type="EnsemblPlants" id="EMT19256"/>
    </source>
</evidence>
<dbReference type="EnsemblPlants" id="EMT19256">
    <property type="protein sequence ID" value="EMT19256"/>
    <property type="gene ID" value="F775_03692"/>
</dbReference>
<dbReference type="InterPro" id="IPR012871">
    <property type="entry name" value="DUF1668_ORYSA"/>
</dbReference>
<evidence type="ECO:0008006" key="2">
    <source>
        <dbReference type="Google" id="ProtNLM"/>
    </source>
</evidence>
<accession>R7WAM1</accession>